<dbReference type="InterPro" id="IPR011610">
    <property type="entry name" value="SAM_mthyl_Trfase_ML2640-like"/>
</dbReference>
<dbReference type="PANTHER" id="PTHR43619">
    <property type="entry name" value="S-ADENOSYL-L-METHIONINE-DEPENDENT METHYLTRANSFERASE YKTD-RELATED"/>
    <property type="match status" value="1"/>
</dbReference>
<comment type="function">
    <text evidence="1 6">Exhibits S-adenosyl-L-methionine-dependent methyltransferase activity.</text>
</comment>
<dbReference type="GO" id="GO:0032259">
    <property type="term" value="P:methylation"/>
    <property type="evidence" value="ECO:0007669"/>
    <property type="project" value="UniProtKB-KW"/>
</dbReference>
<evidence type="ECO:0000256" key="4">
    <source>
        <dbReference type="ARBA" id="ARBA00022679"/>
    </source>
</evidence>
<evidence type="ECO:0000256" key="2">
    <source>
        <dbReference type="ARBA" id="ARBA00008138"/>
    </source>
</evidence>
<dbReference type="STRING" id="39692.BST38_05305"/>
<dbReference type="EMBL" id="UEGS01000001">
    <property type="protein sequence ID" value="SRX79842.1"/>
    <property type="molecule type" value="Genomic_DNA"/>
</dbReference>
<keyword evidence="4 7" id="KW-0808">Transferase</keyword>
<dbReference type="NCBIfam" id="TIGR00027">
    <property type="entry name" value="mthyl_TIGR00027"/>
    <property type="match status" value="1"/>
</dbReference>
<comment type="similarity">
    <text evidence="2 6">Belongs to the UPF0677 family.</text>
</comment>
<evidence type="ECO:0000313" key="8">
    <source>
        <dbReference type="Proteomes" id="UP000252008"/>
    </source>
</evidence>
<dbReference type="RefSeq" id="WP_083142215.1">
    <property type="nucleotide sequence ID" value="NZ_MVID01000003.1"/>
</dbReference>
<reference evidence="7 8" key="1">
    <citation type="submission" date="2018-05" db="EMBL/GenBank/DDBJ databases">
        <authorList>
            <consortium name="IHU Genomes"/>
        </authorList>
    </citation>
    <scope>NUCLEOTIDE SEQUENCE [LARGE SCALE GENOMIC DNA]</scope>
    <source>
        <strain evidence="7 8">P7335</strain>
    </source>
</reference>
<evidence type="ECO:0000256" key="6">
    <source>
        <dbReference type="RuleBase" id="RU362030"/>
    </source>
</evidence>
<dbReference type="AlphaFoldDB" id="A0A375YFG7"/>
<evidence type="ECO:0000256" key="3">
    <source>
        <dbReference type="ARBA" id="ARBA00022603"/>
    </source>
</evidence>
<organism evidence="7 8">
    <name type="scientific">Mycolicibacterium parafortuitum</name>
    <name type="common">Mycobacterium parafortuitum</name>
    <dbReference type="NCBI Taxonomy" id="39692"/>
    <lineage>
        <taxon>Bacteria</taxon>
        <taxon>Bacillati</taxon>
        <taxon>Actinomycetota</taxon>
        <taxon>Actinomycetes</taxon>
        <taxon>Mycobacteriales</taxon>
        <taxon>Mycobacteriaceae</taxon>
        <taxon>Mycolicibacterium</taxon>
    </lineage>
</organism>
<dbReference type="Pfam" id="PF04072">
    <property type="entry name" value="LCM"/>
    <property type="match status" value="1"/>
</dbReference>
<protein>
    <recommendedName>
        <fullName evidence="6">S-adenosyl-L-methionine-dependent methyltransferase</fullName>
        <ecNumber evidence="6">2.1.1.-</ecNumber>
    </recommendedName>
</protein>
<dbReference type="SUPFAM" id="SSF53335">
    <property type="entry name" value="S-adenosyl-L-methionine-dependent methyltransferases"/>
    <property type="match status" value="1"/>
</dbReference>
<gene>
    <name evidence="7" type="ORF">MPP7335_01580</name>
</gene>
<accession>A0A375YFG7</accession>
<proteinExistence type="inferred from homology"/>
<evidence type="ECO:0000313" key="7">
    <source>
        <dbReference type="EMBL" id="SRX79842.1"/>
    </source>
</evidence>
<evidence type="ECO:0000256" key="1">
    <source>
        <dbReference type="ARBA" id="ARBA00003907"/>
    </source>
</evidence>
<dbReference type="GO" id="GO:0008168">
    <property type="term" value="F:methyltransferase activity"/>
    <property type="evidence" value="ECO:0007669"/>
    <property type="project" value="UniProtKB-UniRule"/>
</dbReference>
<dbReference type="InterPro" id="IPR007213">
    <property type="entry name" value="Ppm1/Ppm2/Tcmp"/>
</dbReference>
<name>A0A375YFG7_MYCPF</name>
<dbReference type="Proteomes" id="UP000252008">
    <property type="component" value="Unassembled WGS sequence"/>
</dbReference>
<keyword evidence="3 6" id="KW-0489">Methyltransferase</keyword>
<dbReference type="PANTHER" id="PTHR43619:SF2">
    <property type="entry name" value="S-ADENOSYL-L-METHIONINE-DEPENDENT METHYLTRANSFERASES SUPERFAMILY PROTEIN"/>
    <property type="match status" value="1"/>
</dbReference>
<evidence type="ECO:0000256" key="5">
    <source>
        <dbReference type="ARBA" id="ARBA00022691"/>
    </source>
</evidence>
<keyword evidence="5 6" id="KW-0949">S-adenosyl-L-methionine</keyword>
<dbReference type="InterPro" id="IPR029063">
    <property type="entry name" value="SAM-dependent_MTases_sf"/>
</dbReference>
<dbReference type="EC" id="2.1.1.-" evidence="6"/>
<keyword evidence="8" id="KW-1185">Reference proteome</keyword>
<dbReference type="Gene3D" id="3.40.50.150">
    <property type="entry name" value="Vaccinia Virus protein VP39"/>
    <property type="match status" value="1"/>
</dbReference>
<sequence>MTVLDSPGVPDSGCDAIALASAIARVRETARKQPLFTDPYVQLLVDASRSHEPDPAPLAVADHIAARTKWFDDFYLTSGSAGVVQVVILQAGFDTRAWRLPWLSDTVIYEVDRPEVLAFKQETLRQAGAAPSVGHVQVPAGPGDDWTRALTAAGFAPDEPTAWGIEGLMPALDPRAREELLERIDLYSARGSRIAIETEADSDPDVDCWLCARHWEMGSVASADLLQRYHRHPTHATSGIFVGGRKH</sequence>